<dbReference type="PANTHER" id="PTHR37807:SF3">
    <property type="entry name" value="OS07G0160300 PROTEIN"/>
    <property type="match status" value="1"/>
</dbReference>
<dbReference type="EMBL" id="CP020809">
    <property type="protein sequence ID" value="ART73498.1"/>
    <property type="molecule type" value="Genomic_DNA"/>
</dbReference>
<dbReference type="AlphaFoldDB" id="A0A1Y0CE11"/>
<dbReference type="Pfam" id="PF13671">
    <property type="entry name" value="AAA_33"/>
    <property type="match status" value="1"/>
</dbReference>
<evidence type="ECO:0000313" key="1">
    <source>
        <dbReference type="EMBL" id="ART73498.1"/>
    </source>
</evidence>
<organism evidence="1 2">
    <name type="scientific">Mycobacterium dioxanotrophicus</name>
    <dbReference type="NCBI Taxonomy" id="482462"/>
    <lineage>
        <taxon>Bacteria</taxon>
        <taxon>Bacillati</taxon>
        <taxon>Actinomycetota</taxon>
        <taxon>Actinomycetes</taxon>
        <taxon>Mycobacteriales</taxon>
        <taxon>Mycobacteriaceae</taxon>
        <taxon>Mycobacterium</taxon>
    </lineage>
</organism>
<dbReference type="Gene3D" id="3.40.50.300">
    <property type="entry name" value="P-loop containing nucleotide triphosphate hydrolases"/>
    <property type="match status" value="1"/>
</dbReference>
<evidence type="ECO:0008006" key="3">
    <source>
        <dbReference type="Google" id="ProtNLM"/>
    </source>
</evidence>
<dbReference type="PANTHER" id="PTHR37807">
    <property type="entry name" value="OS07G0160300 PROTEIN"/>
    <property type="match status" value="1"/>
</dbReference>
<proteinExistence type="predicted"/>
<dbReference type="SUPFAM" id="SSF52540">
    <property type="entry name" value="P-loop containing nucleoside triphosphate hydrolases"/>
    <property type="match status" value="1"/>
</dbReference>
<name>A0A1Y0CE11_9MYCO</name>
<protein>
    <recommendedName>
        <fullName evidence="3">Adenylyl-sulfate kinase</fullName>
    </recommendedName>
</protein>
<reference evidence="1 2" key="1">
    <citation type="submission" date="2017-04" db="EMBL/GenBank/DDBJ databases">
        <title>Whole Genome Sequence of 1,4-Dioxane Degrading Bacterium Mycobacterium dioxanotrophicus PH-06.</title>
        <authorList>
            <person name="He Y."/>
        </authorList>
    </citation>
    <scope>NUCLEOTIDE SEQUENCE [LARGE SCALE GENOMIC DNA]</scope>
    <source>
        <strain evidence="1 2">PH-06</strain>
    </source>
</reference>
<accession>A0A1Y0CE11</accession>
<dbReference type="Proteomes" id="UP000195331">
    <property type="component" value="Chromosome"/>
</dbReference>
<evidence type="ECO:0000313" key="2">
    <source>
        <dbReference type="Proteomes" id="UP000195331"/>
    </source>
</evidence>
<dbReference type="OrthoDB" id="3819922at2"/>
<gene>
    <name evidence="1" type="ORF">BTO20_08410</name>
</gene>
<keyword evidence="2" id="KW-1185">Reference proteome</keyword>
<sequence length="177" mass="18665">MLVVLSGLPGVGKTTLARRVSSAVGAVHVRLDTIEAALTTSGVINASGGWSACPDAGYRIAYAVTADFLNAGHDVVADSVNPLAVTRQAWADAARAADALLVDVEVVCSDRDLHKRWVEARSSDIEGLTVPTWRQVEDRAYEPWSTGIIRVDTAAGIDQAAAAIIAAFRRRQATIVG</sequence>
<dbReference type="KEGG" id="mdx:BTO20_08410"/>
<dbReference type="InterPro" id="IPR027417">
    <property type="entry name" value="P-loop_NTPase"/>
</dbReference>